<dbReference type="InterPro" id="IPR013559">
    <property type="entry name" value="YheO"/>
</dbReference>
<evidence type="ECO:0000259" key="2">
    <source>
        <dbReference type="Pfam" id="PF13309"/>
    </source>
</evidence>
<evidence type="ECO:0000313" key="4">
    <source>
        <dbReference type="Proteomes" id="UP000678895"/>
    </source>
</evidence>
<dbReference type="InterPro" id="IPR039446">
    <property type="entry name" value="DauR-like"/>
</dbReference>
<accession>A0A919XXU1</accession>
<organism evidence="3 4">
    <name type="scientific">Paenibacillus apis</name>
    <dbReference type="NCBI Taxonomy" id="1792174"/>
    <lineage>
        <taxon>Bacteria</taxon>
        <taxon>Bacillati</taxon>
        <taxon>Bacillota</taxon>
        <taxon>Bacilli</taxon>
        <taxon>Bacillales</taxon>
        <taxon>Paenibacillaceae</taxon>
        <taxon>Paenibacillus</taxon>
    </lineage>
</organism>
<evidence type="ECO:0000259" key="1">
    <source>
        <dbReference type="Pfam" id="PF08348"/>
    </source>
</evidence>
<dbReference type="InterPro" id="IPR039445">
    <property type="entry name" value="DauR-like_HTH"/>
</dbReference>
<evidence type="ECO:0000313" key="3">
    <source>
        <dbReference type="EMBL" id="GIO41027.1"/>
    </source>
</evidence>
<dbReference type="Proteomes" id="UP000678895">
    <property type="component" value="Unassembled WGS sequence"/>
</dbReference>
<keyword evidence="4" id="KW-1185">Reference proteome</keyword>
<evidence type="ECO:0008006" key="5">
    <source>
        <dbReference type="Google" id="ProtNLM"/>
    </source>
</evidence>
<dbReference type="PANTHER" id="PTHR35568:SF1">
    <property type="entry name" value="TRANSCRIPTIONAL REGULATOR DAUR"/>
    <property type="match status" value="1"/>
</dbReference>
<sequence>MKITKTDREILNSYIQTMKGMGAFLGSGYELILYSLENQSIMMIVNGEHSSRKIGDSITDKDLNILEKAKKMEEGNQHLVYFSRNSSGEPMKSMITPIEGSNHKIIGVLCINFYLNTSFVKVMGTFLPEHNSSQKAPVIDSFSEDPQSIILQSLQEAKAQIEGDTSIPATEKNKAIIEQLLVNGIFQIKNSVVIVSELLSISKNTVYLHIRNYKTKQNN</sequence>
<dbReference type="EMBL" id="BORS01000002">
    <property type="protein sequence ID" value="GIO41027.1"/>
    <property type="molecule type" value="Genomic_DNA"/>
</dbReference>
<feature type="domain" description="YheO-like" evidence="1">
    <location>
        <begin position="11"/>
        <end position="116"/>
    </location>
</feature>
<dbReference type="RefSeq" id="WP_301625014.1">
    <property type="nucleotide sequence ID" value="NZ_BORS01000002.1"/>
</dbReference>
<dbReference type="Pfam" id="PF13309">
    <property type="entry name" value="HTH_22"/>
    <property type="match status" value="1"/>
</dbReference>
<name>A0A919XXU1_9BACL</name>
<gene>
    <name evidence="3" type="ORF">J41TS4_07850</name>
</gene>
<feature type="domain" description="Transcriptional regulator DauR-like HTH" evidence="2">
    <location>
        <begin position="155"/>
        <end position="211"/>
    </location>
</feature>
<dbReference type="AlphaFoldDB" id="A0A919XXU1"/>
<dbReference type="PANTHER" id="PTHR35568">
    <property type="entry name" value="TRANSCRIPTIONAL REGULATOR DAUR"/>
    <property type="match status" value="1"/>
</dbReference>
<comment type="caution">
    <text evidence="3">The sequence shown here is derived from an EMBL/GenBank/DDBJ whole genome shotgun (WGS) entry which is preliminary data.</text>
</comment>
<reference evidence="3" key="1">
    <citation type="submission" date="2021-03" db="EMBL/GenBank/DDBJ databases">
        <title>Antimicrobial resistance genes in bacteria isolated from Japanese honey, and their potential for conferring macrolide and lincosamide resistance in the American foulbrood pathogen Paenibacillus larvae.</title>
        <authorList>
            <person name="Okamoto M."/>
            <person name="Kumagai M."/>
            <person name="Kanamori H."/>
            <person name="Takamatsu D."/>
        </authorList>
    </citation>
    <scope>NUCLEOTIDE SEQUENCE</scope>
    <source>
        <strain evidence="3">J41TS4</strain>
    </source>
</reference>
<dbReference type="Pfam" id="PF08348">
    <property type="entry name" value="PAS_6"/>
    <property type="match status" value="1"/>
</dbReference>
<protein>
    <recommendedName>
        <fullName evidence="5">YheO-like PAS domain protein</fullName>
    </recommendedName>
</protein>
<proteinExistence type="predicted"/>